<dbReference type="PROSITE" id="PS50003">
    <property type="entry name" value="PH_DOMAIN"/>
    <property type="match status" value="1"/>
</dbReference>
<dbReference type="GeneID" id="102805515"/>
<feature type="region of interest" description="Disordered" evidence="1">
    <location>
        <begin position="191"/>
        <end position="217"/>
    </location>
</feature>
<dbReference type="InterPro" id="IPR001849">
    <property type="entry name" value="PH_domain"/>
</dbReference>
<reference evidence="4" key="1">
    <citation type="submission" date="2025-08" db="UniProtKB">
        <authorList>
            <consortium name="RefSeq"/>
        </authorList>
    </citation>
    <scope>IDENTIFICATION</scope>
    <source>
        <tissue evidence="4">Testes</tissue>
    </source>
</reference>
<dbReference type="SMART" id="SM00233">
    <property type="entry name" value="PH"/>
    <property type="match status" value="1"/>
</dbReference>
<feature type="region of interest" description="Disordered" evidence="1">
    <location>
        <begin position="140"/>
        <end position="176"/>
    </location>
</feature>
<feature type="compositionally biased region" description="Basic residues" evidence="1">
    <location>
        <begin position="159"/>
        <end position="171"/>
    </location>
</feature>
<dbReference type="SUPFAM" id="SSF50729">
    <property type="entry name" value="PH domain-like"/>
    <property type="match status" value="1"/>
</dbReference>
<proteinExistence type="predicted"/>
<evidence type="ECO:0000313" key="3">
    <source>
        <dbReference type="Proteomes" id="UP000694865"/>
    </source>
</evidence>
<dbReference type="InterPro" id="IPR011993">
    <property type="entry name" value="PH-like_dom_sf"/>
</dbReference>
<accession>A0ABM0MJI0</accession>
<evidence type="ECO:0000256" key="1">
    <source>
        <dbReference type="SAM" id="MobiDB-lite"/>
    </source>
</evidence>
<dbReference type="Pfam" id="PF00169">
    <property type="entry name" value="PH"/>
    <property type="match status" value="1"/>
</dbReference>
<organism evidence="3 4">
    <name type="scientific">Saccoglossus kowalevskii</name>
    <name type="common">Acorn worm</name>
    <dbReference type="NCBI Taxonomy" id="10224"/>
    <lineage>
        <taxon>Eukaryota</taxon>
        <taxon>Metazoa</taxon>
        <taxon>Hemichordata</taxon>
        <taxon>Enteropneusta</taxon>
        <taxon>Harrimaniidae</taxon>
        <taxon>Saccoglossus</taxon>
    </lineage>
</organism>
<feature type="domain" description="PH" evidence="2">
    <location>
        <begin position="31"/>
        <end position="131"/>
    </location>
</feature>
<sequence length="234" mass="27453">MSFLSRLLKGRHESKPKVDQHGIYTSCQMSTVVMEGKLSIHEPWRKHRKKPKSVVAYLYTNDSSPFLVWYANKAKKQARGCIHTDCCQIDPMDEYSFNIITKNNQELVYKFHADCWEIREEWLYQIRDQSRKKPVMPQFHTNLENCSDSPPQPPPPERHHSRRHRYGHRRTLSADAPSPKLAECSVLLQRSRSQPHLQNKARMAKRRPQLAHNTPTTSVQRTMQVNAFIRSPEL</sequence>
<name>A0ABM0MJI0_SACKO</name>
<keyword evidence="3" id="KW-1185">Reference proteome</keyword>
<dbReference type="Gene3D" id="2.30.29.30">
    <property type="entry name" value="Pleckstrin-homology domain (PH domain)/Phosphotyrosine-binding domain (PTB)"/>
    <property type="match status" value="1"/>
</dbReference>
<gene>
    <name evidence="4" type="primary">LOC102805515</name>
</gene>
<evidence type="ECO:0000313" key="4">
    <source>
        <dbReference type="RefSeq" id="XP_006820171.1"/>
    </source>
</evidence>
<evidence type="ECO:0000259" key="2">
    <source>
        <dbReference type="PROSITE" id="PS50003"/>
    </source>
</evidence>
<dbReference type="RefSeq" id="XP_006820171.1">
    <property type="nucleotide sequence ID" value="XM_006820108.1"/>
</dbReference>
<protein>
    <submittedName>
        <fullName evidence="4">Uncharacterized protein LOC102805515</fullName>
    </submittedName>
</protein>
<dbReference type="Proteomes" id="UP000694865">
    <property type="component" value="Unplaced"/>
</dbReference>